<sequence length="125" mass="13460">MLASSLGDKPAGSEVFKDTLMAVDWILGVFKLLLSVAHEDPLPTVARVEGAGDKRGRSVLLQGRDWTLAVDYGPLGLFEVARKVVFVSTKQFQASLLRGIGLFSSVGSDRKIAVGWAYPGLNEIL</sequence>
<keyword evidence="2" id="KW-1185">Reference proteome</keyword>
<dbReference type="EMBL" id="UYSU01003399">
    <property type="protein sequence ID" value="VDL87877.1"/>
    <property type="molecule type" value="Genomic_DNA"/>
</dbReference>
<reference evidence="1 2" key="2">
    <citation type="submission" date="2018-11" db="EMBL/GenBank/DDBJ databases">
        <authorList>
            <consortium name="Pathogen Informatics"/>
        </authorList>
    </citation>
    <scope>NUCLEOTIDE SEQUENCE [LARGE SCALE GENOMIC DNA]</scope>
    <source>
        <strain evidence="1 2">NST_G2</strain>
    </source>
</reference>
<reference evidence="3" key="1">
    <citation type="submission" date="2016-06" db="UniProtKB">
        <authorList>
            <consortium name="WormBaseParasite"/>
        </authorList>
    </citation>
    <scope>IDENTIFICATION</scope>
</reference>
<accession>A0A183SB94</accession>
<dbReference type="AlphaFoldDB" id="A0A183SB94"/>
<evidence type="ECO:0000313" key="3">
    <source>
        <dbReference type="WBParaSite" id="SSLN_0000154801-mRNA-1"/>
    </source>
</evidence>
<proteinExistence type="predicted"/>
<evidence type="ECO:0000313" key="2">
    <source>
        <dbReference type="Proteomes" id="UP000275846"/>
    </source>
</evidence>
<dbReference type="Proteomes" id="UP000275846">
    <property type="component" value="Unassembled WGS sequence"/>
</dbReference>
<name>A0A183SB94_SCHSO</name>
<evidence type="ECO:0000313" key="1">
    <source>
        <dbReference type="EMBL" id="VDL87877.1"/>
    </source>
</evidence>
<gene>
    <name evidence="1" type="ORF">SSLN_LOCUS1492</name>
</gene>
<organism evidence="3">
    <name type="scientific">Schistocephalus solidus</name>
    <name type="common">Tapeworm</name>
    <dbReference type="NCBI Taxonomy" id="70667"/>
    <lineage>
        <taxon>Eukaryota</taxon>
        <taxon>Metazoa</taxon>
        <taxon>Spiralia</taxon>
        <taxon>Lophotrochozoa</taxon>
        <taxon>Platyhelminthes</taxon>
        <taxon>Cestoda</taxon>
        <taxon>Eucestoda</taxon>
        <taxon>Diphyllobothriidea</taxon>
        <taxon>Diphyllobothriidae</taxon>
        <taxon>Schistocephalus</taxon>
    </lineage>
</organism>
<dbReference type="WBParaSite" id="SSLN_0000154801-mRNA-1">
    <property type="protein sequence ID" value="SSLN_0000154801-mRNA-1"/>
    <property type="gene ID" value="SSLN_0000154801"/>
</dbReference>
<protein>
    <submittedName>
        <fullName evidence="3">Peptidase A1 domain-containing protein</fullName>
    </submittedName>
</protein>